<evidence type="ECO:0000256" key="1">
    <source>
        <dbReference type="SAM" id="Phobius"/>
    </source>
</evidence>
<name>G4R792_PELHB</name>
<feature type="transmembrane region" description="Helical" evidence="1">
    <location>
        <begin position="116"/>
        <end position="132"/>
    </location>
</feature>
<dbReference type="RefSeq" id="WP_014130377.1">
    <property type="nucleotide sequence ID" value="NC_016078.1"/>
</dbReference>
<dbReference type="HOGENOM" id="CLU_122385_0_0_5"/>
<dbReference type="Pfam" id="PF07331">
    <property type="entry name" value="TctB"/>
    <property type="match status" value="1"/>
</dbReference>
<accession>G4R792</accession>
<feature type="transmembrane region" description="Helical" evidence="1">
    <location>
        <begin position="92"/>
        <end position="110"/>
    </location>
</feature>
<feature type="transmembrane region" description="Helical" evidence="1">
    <location>
        <begin position="12"/>
        <end position="36"/>
    </location>
</feature>
<sequence>MTESETELAKPIVSYVSMPGAFVFSLLVLAVSLVLFQQAWTIAGIQSLSSAGVFPMLAAGTMAVSGLFIAVKSFRERRAARKKDGAGSLGEVVTLPIAIFAAMIVAYLFVLQPLGFIVSSYLFLLAGTGFLYRKRFVMLALINAIVVAVVYVVFRYVFVVVLPRGVFF</sequence>
<feature type="transmembrane region" description="Helical" evidence="1">
    <location>
        <begin position="48"/>
        <end position="71"/>
    </location>
</feature>
<keyword evidence="1" id="KW-0472">Membrane</keyword>
<dbReference type="eggNOG" id="ENOG5032ZP8">
    <property type="taxonomic scope" value="Bacteria"/>
</dbReference>
<dbReference type="AlphaFoldDB" id="G4R792"/>
<gene>
    <name evidence="3" type="ordered locus">KKY_1198</name>
</gene>
<feature type="transmembrane region" description="Helical" evidence="1">
    <location>
        <begin position="139"/>
        <end position="162"/>
    </location>
</feature>
<organism evidence="3 4">
    <name type="scientific">Pelagibacterium halotolerans (strain DSM 22347 / JCM 15775 / CGMCC 1.7692 / B2)</name>
    <dbReference type="NCBI Taxonomy" id="1082931"/>
    <lineage>
        <taxon>Bacteria</taxon>
        <taxon>Pseudomonadati</taxon>
        <taxon>Pseudomonadota</taxon>
        <taxon>Alphaproteobacteria</taxon>
        <taxon>Hyphomicrobiales</taxon>
        <taxon>Devosiaceae</taxon>
        <taxon>Pelagibacterium</taxon>
    </lineage>
</organism>
<dbReference type="InterPro" id="IPR009936">
    <property type="entry name" value="DUF1468"/>
</dbReference>
<protein>
    <submittedName>
        <fullName evidence="3">Tricarboxylate transport protein TctB</fullName>
    </submittedName>
</protein>
<dbReference type="EMBL" id="CP003075">
    <property type="protein sequence ID" value="AEQ51228.1"/>
    <property type="molecule type" value="Genomic_DNA"/>
</dbReference>
<dbReference type="Proteomes" id="UP000008850">
    <property type="component" value="Chromosome"/>
</dbReference>
<evidence type="ECO:0000259" key="2">
    <source>
        <dbReference type="Pfam" id="PF07331"/>
    </source>
</evidence>
<dbReference type="STRING" id="1082931.KKY_1198"/>
<evidence type="ECO:0000313" key="3">
    <source>
        <dbReference type="EMBL" id="AEQ51228.1"/>
    </source>
</evidence>
<proteinExistence type="predicted"/>
<reference evidence="3 4" key="1">
    <citation type="journal article" date="2012" name="J. Bacteriol.">
        <title>Complete genome sequence of Pelagibacterium halotolerans B2T.</title>
        <authorList>
            <person name="Huo Y.Y."/>
            <person name="Cheng H."/>
            <person name="Han X.F."/>
            <person name="Jiang X.W."/>
            <person name="Sun C."/>
            <person name="Zhang X.Q."/>
            <person name="Zhu X.F."/>
            <person name="Liu Y.F."/>
            <person name="Li P.F."/>
            <person name="Ni P.X."/>
            <person name="Wu M."/>
        </authorList>
    </citation>
    <scope>NUCLEOTIDE SEQUENCE [LARGE SCALE GENOMIC DNA]</scope>
    <source>
        <strain evidence="4">DSM 22347 / JCM 15775 / CGMCC 1.7692 / B2</strain>
    </source>
</reference>
<evidence type="ECO:0000313" key="4">
    <source>
        <dbReference type="Proteomes" id="UP000008850"/>
    </source>
</evidence>
<feature type="domain" description="DUF1468" evidence="2">
    <location>
        <begin position="23"/>
        <end position="163"/>
    </location>
</feature>
<keyword evidence="1" id="KW-1133">Transmembrane helix</keyword>
<keyword evidence="4" id="KW-1185">Reference proteome</keyword>
<keyword evidence="1" id="KW-0812">Transmembrane</keyword>
<dbReference type="KEGG" id="phl:KKY_1198"/>